<dbReference type="RefSeq" id="WP_121298121.1">
    <property type="nucleotide sequence ID" value="NZ_QBEW01000024.1"/>
</dbReference>
<accession>A0A497YI18</accession>
<name>A0A497YI18_9BACL</name>
<dbReference type="OrthoDB" id="9912492at2"/>
<gene>
    <name evidence="2" type="ORF">DFR62_0773</name>
</gene>
<dbReference type="AlphaFoldDB" id="A0A497YI18"/>
<evidence type="ECO:0000313" key="2">
    <source>
        <dbReference type="EMBL" id="RLJ90628.1"/>
    </source>
</evidence>
<organism evidence="2 3">
    <name type="scientific">Planococcus citreus</name>
    <dbReference type="NCBI Taxonomy" id="1373"/>
    <lineage>
        <taxon>Bacteria</taxon>
        <taxon>Bacillati</taxon>
        <taxon>Bacillota</taxon>
        <taxon>Bacilli</taxon>
        <taxon>Bacillales</taxon>
        <taxon>Caryophanaceae</taxon>
        <taxon>Planococcus</taxon>
    </lineage>
</organism>
<keyword evidence="1" id="KW-1133">Transmembrane helix</keyword>
<evidence type="ECO:0000313" key="3">
    <source>
        <dbReference type="Proteomes" id="UP000280791"/>
    </source>
</evidence>
<proteinExistence type="predicted"/>
<comment type="caution">
    <text evidence="2">The sequence shown here is derived from an EMBL/GenBank/DDBJ whole genome shotgun (WGS) entry which is preliminary data.</text>
</comment>
<evidence type="ECO:0000256" key="1">
    <source>
        <dbReference type="SAM" id="Phobius"/>
    </source>
</evidence>
<keyword evidence="1" id="KW-0812">Transmembrane</keyword>
<dbReference type="EMBL" id="RCCP01000001">
    <property type="protein sequence ID" value="RLJ90628.1"/>
    <property type="molecule type" value="Genomic_DNA"/>
</dbReference>
<protein>
    <submittedName>
        <fullName evidence="2">Uncharacterized protein</fullName>
    </submittedName>
</protein>
<feature type="transmembrane region" description="Helical" evidence="1">
    <location>
        <begin position="7"/>
        <end position="26"/>
    </location>
</feature>
<feature type="transmembrane region" description="Helical" evidence="1">
    <location>
        <begin position="32"/>
        <end position="51"/>
    </location>
</feature>
<reference evidence="2 3" key="1">
    <citation type="submission" date="2018-10" db="EMBL/GenBank/DDBJ databases">
        <title>Genomic Encyclopedia of Type Strains, Phase IV (KMG-IV): sequencing the most valuable type-strain genomes for metagenomic binning, comparative biology and taxonomic classification.</title>
        <authorList>
            <person name="Goeker M."/>
        </authorList>
    </citation>
    <scope>NUCLEOTIDE SEQUENCE [LARGE SCALE GENOMIC DNA]</scope>
    <source>
        <strain evidence="2 3">DSM 20549</strain>
    </source>
</reference>
<dbReference type="Proteomes" id="UP000280791">
    <property type="component" value="Unassembled WGS sequence"/>
</dbReference>
<keyword evidence="3" id="KW-1185">Reference proteome</keyword>
<keyword evidence="1" id="KW-0472">Membrane</keyword>
<sequence length="234" mass="27581">MIKIIAYLMVFIGIIMGVIHLVDILIESSFFIFLFVLFILFGIVSTVYSVLRYCYRLLIGYTPESENPIVSERETPIIAPVRSMVKEVEETKEYSESESGIEFVRVNEKWGYVQGEHRQFRLFNTGLWKFGFRIEVIVSNNSSDSVDVVDILLDGKSQLTDWFIEKDKMEKEFLELVMIKLWRMAYREEIPFPNVKELDEFLEEVSFNNYLLKEGLLTQTESEENLELEYQWVS</sequence>